<accession>A0ACB8X3V7</accession>
<dbReference type="Proteomes" id="UP000831701">
    <property type="component" value="Chromosome 3"/>
</dbReference>
<dbReference type="EMBL" id="CM041533">
    <property type="protein sequence ID" value="KAI3374945.1"/>
    <property type="molecule type" value="Genomic_DNA"/>
</dbReference>
<name>A0ACB8X3V7_9TELE</name>
<feature type="non-terminal residue" evidence="1">
    <location>
        <position position="101"/>
    </location>
</feature>
<gene>
    <name evidence="1" type="ORF">L3Q82_021469</name>
</gene>
<sequence>MALSRLLLLCMVAFKVWDAETKPIDFVCNKGARRAMNIVVEMESALHQEKRGDIVASLRLLIEGVKVVRALSQPGCAALPLQRLENNVNNYLLILTRLHLS</sequence>
<organism evidence="1 2">
    <name type="scientific">Scortum barcoo</name>
    <name type="common">barcoo grunter</name>
    <dbReference type="NCBI Taxonomy" id="214431"/>
    <lineage>
        <taxon>Eukaryota</taxon>
        <taxon>Metazoa</taxon>
        <taxon>Chordata</taxon>
        <taxon>Craniata</taxon>
        <taxon>Vertebrata</taxon>
        <taxon>Euteleostomi</taxon>
        <taxon>Actinopterygii</taxon>
        <taxon>Neopterygii</taxon>
        <taxon>Teleostei</taxon>
        <taxon>Neoteleostei</taxon>
        <taxon>Acanthomorphata</taxon>
        <taxon>Eupercaria</taxon>
        <taxon>Centrarchiformes</taxon>
        <taxon>Terapontoidei</taxon>
        <taxon>Terapontidae</taxon>
        <taxon>Scortum</taxon>
    </lineage>
</organism>
<reference evidence="1" key="1">
    <citation type="submission" date="2022-04" db="EMBL/GenBank/DDBJ databases">
        <title>Jade perch genome.</title>
        <authorList>
            <person name="Chao B."/>
        </authorList>
    </citation>
    <scope>NUCLEOTIDE SEQUENCE</scope>
    <source>
        <strain evidence="1">CB-2022</strain>
    </source>
</reference>
<keyword evidence="2" id="KW-1185">Reference proteome</keyword>
<comment type="caution">
    <text evidence="1">The sequence shown here is derived from an EMBL/GenBank/DDBJ whole genome shotgun (WGS) entry which is preliminary data.</text>
</comment>
<proteinExistence type="predicted"/>
<protein>
    <submittedName>
        <fullName evidence="1">Uncharacterized protein</fullName>
    </submittedName>
</protein>
<evidence type="ECO:0000313" key="2">
    <source>
        <dbReference type="Proteomes" id="UP000831701"/>
    </source>
</evidence>
<evidence type="ECO:0000313" key="1">
    <source>
        <dbReference type="EMBL" id="KAI3374945.1"/>
    </source>
</evidence>